<organism evidence="2 3">
    <name type="scientific">Intoshia linei</name>
    <dbReference type="NCBI Taxonomy" id="1819745"/>
    <lineage>
        <taxon>Eukaryota</taxon>
        <taxon>Metazoa</taxon>
        <taxon>Spiralia</taxon>
        <taxon>Lophotrochozoa</taxon>
        <taxon>Mesozoa</taxon>
        <taxon>Orthonectida</taxon>
        <taxon>Rhopaluridae</taxon>
        <taxon>Intoshia</taxon>
    </lineage>
</organism>
<evidence type="ECO:0000313" key="2">
    <source>
        <dbReference type="EMBL" id="OAF67663.1"/>
    </source>
</evidence>
<dbReference type="SUPFAM" id="SSF55753">
    <property type="entry name" value="Actin depolymerizing proteins"/>
    <property type="match status" value="1"/>
</dbReference>
<dbReference type="PROSITE" id="PS51263">
    <property type="entry name" value="ADF_H"/>
    <property type="match status" value="1"/>
</dbReference>
<dbReference type="InterPro" id="IPR029006">
    <property type="entry name" value="ADF-H/Gelsolin-like_dom_sf"/>
</dbReference>
<dbReference type="AlphaFoldDB" id="A0A177B213"/>
<dbReference type="GO" id="GO:0003779">
    <property type="term" value="F:actin binding"/>
    <property type="evidence" value="ECO:0007669"/>
    <property type="project" value="InterPro"/>
</dbReference>
<dbReference type="Pfam" id="PF00241">
    <property type="entry name" value="Cofilin_ADF"/>
    <property type="match status" value="1"/>
</dbReference>
<reference evidence="2 3" key="1">
    <citation type="submission" date="2016-04" db="EMBL/GenBank/DDBJ databases">
        <title>The genome of Intoshia linei affirms orthonectids as highly simplified spiralians.</title>
        <authorList>
            <person name="Mikhailov K.V."/>
            <person name="Slusarev G.S."/>
            <person name="Nikitin M.A."/>
            <person name="Logacheva M.D."/>
            <person name="Penin A."/>
            <person name="Aleoshin V."/>
            <person name="Panchin Y.V."/>
        </authorList>
    </citation>
    <scope>NUCLEOTIDE SEQUENCE [LARGE SCALE GENOMIC DNA]</scope>
    <source>
        <strain evidence="2">Intl2013</strain>
        <tissue evidence="2">Whole animal</tissue>
    </source>
</reference>
<dbReference type="Gene3D" id="3.40.20.10">
    <property type="entry name" value="Severin"/>
    <property type="match status" value="1"/>
</dbReference>
<dbReference type="Proteomes" id="UP000078046">
    <property type="component" value="Unassembled WGS sequence"/>
</dbReference>
<dbReference type="EMBL" id="LWCA01000605">
    <property type="protein sequence ID" value="OAF67663.1"/>
    <property type="molecule type" value="Genomic_DNA"/>
</dbReference>
<sequence>MISGFDIGQEILESIQKVYRKKLRYVILRFDDKYQNLLLIKTAKYEKFDKSTFSEIVDYYTSQCPKSFLYSFFHFEYNNKSGHFRNRVACLKIGIPERAEIREKMIYASSYKHLQQVTKCNTYIDCTDISSLEYDNIVEMLIEKCEKYE</sequence>
<comment type="caution">
    <text evidence="2">The sequence shown here is derived from an EMBL/GenBank/DDBJ whole genome shotgun (WGS) entry which is preliminary data.</text>
</comment>
<evidence type="ECO:0000259" key="1">
    <source>
        <dbReference type="PROSITE" id="PS51263"/>
    </source>
</evidence>
<proteinExistence type="predicted"/>
<keyword evidence="3" id="KW-1185">Reference proteome</keyword>
<dbReference type="OrthoDB" id="10249245at2759"/>
<accession>A0A177B213</accession>
<protein>
    <recommendedName>
        <fullName evidence="1">ADF-H domain-containing protein</fullName>
    </recommendedName>
</protein>
<feature type="domain" description="ADF-H" evidence="1">
    <location>
        <begin position="1"/>
        <end position="142"/>
    </location>
</feature>
<evidence type="ECO:0000313" key="3">
    <source>
        <dbReference type="Proteomes" id="UP000078046"/>
    </source>
</evidence>
<gene>
    <name evidence="2" type="ORF">A3Q56_04625</name>
</gene>
<name>A0A177B213_9BILA</name>
<dbReference type="InterPro" id="IPR002108">
    <property type="entry name" value="ADF-H"/>
</dbReference>